<evidence type="ECO:0000313" key="9">
    <source>
        <dbReference type="Proteomes" id="UP001158576"/>
    </source>
</evidence>
<protein>
    <submittedName>
        <fullName evidence="8">Oidioi.mRNA.OKI2018_I69.PAR.g10035.t1.cds</fullName>
    </submittedName>
</protein>
<feature type="transmembrane region" description="Helical" evidence="7">
    <location>
        <begin position="99"/>
        <end position="118"/>
    </location>
</feature>
<keyword evidence="6" id="KW-0966">Cell projection</keyword>
<feature type="transmembrane region" description="Helical" evidence="7">
    <location>
        <begin position="138"/>
        <end position="158"/>
    </location>
</feature>
<evidence type="ECO:0000256" key="7">
    <source>
        <dbReference type="SAM" id="Phobius"/>
    </source>
</evidence>
<sequence length="240" mass="27065">MEELTRENSSTNLLPENVSNMLEGTMNKASKTLFGNVETKKSYHIYDNTLSSLPVNKSQSSLSLQMMLYFDAIFFIVWSIASIVTIIRRGQGEGYPDGYLNSAWYVILIAACALFFIINPARIYLGYMANVTESLPHIASFLFLSIFPTVVVALITFVPNFFPSSICKVGDDGLIDDLRCRPWGNTVAQGIQVSFILAEVVLSYRAGRRMSQHREETADLYRFMDVTKMDPLLPDSKKFH</sequence>
<dbReference type="Proteomes" id="UP001158576">
    <property type="component" value="Chromosome PAR"/>
</dbReference>
<reference evidence="8 9" key="1">
    <citation type="submission" date="2021-04" db="EMBL/GenBank/DDBJ databases">
        <authorList>
            <person name="Bliznina A."/>
        </authorList>
    </citation>
    <scope>NUCLEOTIDE SEQUENCE [LARGE SCALE GENOMIC DNA]</scope>
</reference>
<dbReference type="Pfam" id="PF09799">
    <property type="entry name" value="Transmemb_17"/>
    <property type="match status" value="1"/>
</dbReference>
<keyword evidence="5 7" id="KW-0472">Membrane</keyword>
<evidence type="ECO:0000256" key="2">
    <source>
        <dbReference type="ARBA" id="ARBA00004141"/>
    </source>
</evidence>
<keyword evidence="4 7" id="KW-1133">Transmembrane helix</keyword>
<dbReference type="PANTHER" id="PTHR13531:SF6">
    <property type="entry name" value="TMEM (HUMAN TRANSMEMBRANE PROTEIN) HOMOLOG"/>
    <property type="match status" value="1"/>
</dbReference>
<proteinExistence type="predicted"/>
<evidence type="ECO:0000256" key="4">
    <source>
        <dbReference type="ARBA" id="ARBA00022989"/>
    </source>
</evidence>
<evidence type="ECO:0000256" key="1">
    <source>
        <dbReference type="ARBA" id="ARBA00004138"/>
    </source>
</evidence>
<dbReference type="PANTHER" id="PTHR13531">
    <property type="entry name" value="GEO07735P1-RELATED-RELATED"/>
    <property type="match status" value="1"/>
</dbReference>
<accession>A0ABN7RNP3</accession>
<evidence type="ECO:0000256" key="3">
    <source>
        <dbReference type="ARBA" id="ARBA00022692"/>
    </source>
</evidence>
<comment type="subcellular location">
    <subcellularLocation>
        <location evidence="1">Cell projection</location>
        <location evidence="1">Cilium</location>
    </subcellularLocation>
    <subcellularLocation>
        <location evidence="2">Membrane</location>
        <topology evidence="2">Multi-pass membrane protein</topology>
    </subcellularLocation>
</comment>
<feature type="transmembrane region" description="Helical" evidence="7">
    <location>
        <begin position="66"/>
        <end position="87"/>
    </location>
</feature>
<keyword evidence="3 7" id="KW-0812">Transmembrane</keyword>
<name>A0ABN7RNP3_OIKDI</name>
<evidence type="ECO:0000313" key="8">
    <source>
        <dbReference type="EMBL" id="CAG5082118.1"/>
    </source>
</evidence>
<evidence type="ECO:0000256" key="5">
    <source>
        <dbReference type="ARBA" id="ARBA00023136"/>
    </source>
</evidence>
<dbReference type="EMBL" id="OU015568">
    <property type="protein sequence ID" value="CAG5082118.1"/>
    <property type="molecule type" value="Genomic_DNA"/>
</dbReference>
<dbReference type="InterPro" id="IPR019184">
    <property type="entry name" value="Uncharacterised_TM-17"/>
</dbReference>
<keyword evidence="9" id="KW-1185">Reference proteome</keyword>
<gene>
    <name evidence="8" type="ORF">OKIOD_LOCUS1593</name>
</gene>
<organism evidence="8 9">
    <name type="scientific">Oikopleura dioica</name>
    <name type="common">Tunicate</name>
    <dbReference type="NCBI Taxonomy" id="34765"/>
    <lineage>
        <taxon>Eukaryota</taxon>
        <taxon>Metazoa</taxon>
        <taxon>Chordata</taxon>
        <taxon>Tunicata</taxon>
        <taxon>Appendicularia</taxon>
        <taxon>Copelata</taxon>
        <taxon>Oikopleuridae</taxon>
        <taxon>Oikopleura</taxon>
    </lineage>
</organism>
<evidence type="ECO:0000256" key="6">
    <source>
        <dbReference type="ARBA" id="ARBA00023273"/>
    </source>
</evidence>